<evidence type="ECO:0000313" key="3">
    <source>
        <dbReference type="Proteomes" id="UP001165083"/>
    </source>
</evidence>
<sequence length="317" mass="35842">MGTRLSRQHFLIAKLEKLPSGGVLVHVRTAEAESHLVGQEVNLLGKKFKLKRQSILVRKFFLDVSGIHSSDEADTLAVALSAKGARVFYWTPRDVNIKMKIATPTWRFYFGSTTAPSCLVVHQYVTHQLACGKKLYLARGKHNTPPPTRCTTYKLSAYAVQLPFGSELDHFLQKPTECACQHCAAGFKHGEFELADENPYPLLESEECDFDVFQPEITPKLPEAVVMVQHLHKKERPKKKGPGSSPVDRDRDEAVLKEALLQSHEEALLMLKPDHVKANIEHYHASETLLMNPETWTKLSRPFSRARCHGAWCFFKS</sequence>
<comment type="caution">
    <text evidence="2">The sequence shown here is derived from an EMBL/GenBank/DDBJ whole genome shotgun (WGS) entry which is preliminary data.</text>
</comment>
<dbReference type="AlphaFoldDB" id="A0A9W6YKN8"/>
<gene>
    <name evidence="2" type="ORF">Plil01_001883400</name>
</gene>
<organism evidence="2 3">
    <name type="scientific">Phytophthora lilii</name>
    <dbReference type="NCBI Taxonomy" id="2077276"/>
    <lineage>
        <taxon>Eukaryota</taxon>
        <taxon>Sar</taxon>
        <taxon>Stramenopiles</taxon>
        <taxon>Oomycota</taxon>
        <taxon>Peronosporomycetes</taxon>
        <taxon>Peronosporales</taxon>
        <taxon>Peronosporaceae</taxon>
        <taxon>Phytophthora</taxon>
    </lineage>
</organism>
<dbReference type="EMBL" id="BSXW01012621">
    <property type="protein sequence ID" value="GMF66375.1"/>
    <property type="molecule type" value="Genomic_DNA"/>
</dbReference>
<feature type="compositionally biased region" description="Basic residues" evidence="1">
    <location>
        <begin position="231"/>
        <end position="241"/>
    </location>
</feature>
<feature type="region of interest" description="Disordered" evidence="1">
    <location>
        <begin position="231"/>
        <end position="251"/>
    </location>
</feature>
<reference evidence="2" key="1">
    <citation type="submission" date="2023-04" db="EMBL/GenBank/DDBJ databases">
        <title>Phytophthora lilii NBRC 32176.</title>
        <authorList>
            <person name="Ichikawa N."/>
            <person name="Sato H."/>
            <person name="Tonouchi N."/>
        </authorList>
    </citation>
    <scope>NUCLEOTIDE SEQUENCE</scope>
    <source>
        <strain evidence="2">NBRC 32176</strain>
    </source>
</reference>
<accession>A0A9W6YKN8</accession>
<dbReference type="Proteomes" id="UP001165083">
    <property type="component" value="Unassembled WGS sequence"/>
</dbReference>
<evidence type="ECO:0000256" key="1">
    <source>
        <dbReference type="SAM" id="MobiDB-lite"/>
    </source>
</evidence>
<keyword evidence="3" id="KW-1185">Reference proteome</keyword>
<dbReference type="OrthoDB" id="128387at2759"/>
<proteinExistence type="predicted"/>
<protein>
    <submittedName>
        <fullName evidence="2">Unnamed protein product</fullName>
    </submittedName>
</protein>
<evidence type="ECO:0000313" key="2">
    <source>
        <dbReference type="EMBL" id="GMF66375.1"/>
    </source>
</evidence>
<name>A0A9W6YKN8_9STRA</name>